<protein>
    <submittedName>
        <fullName evidence="1">Uncharacterized protein</fullName>
    </submittedName>
</protein>
<evidence type="ECO:0000313" key="2">
    <source>
        <dbReference type="Proteomes" id="UP000016933"/>
    </source>
</evidence>
<gene>
    <name evidence="1" type="ORF">DOTSEDRAFT_47786</name>
</gene>
<dbReference type="AlphaFoldDB" id="M2Y1I3"/>
<dbReference type="Proteomes" id="UP000016933">
    <property type="component" value="Unassembled WGS sequence"/>
</dbReference>
<proteinExistence type="predicted"/>
<dbReference type="HOGENOM" id="CLU_2158287_0_0_1"/>
<accession>M2Y1I3</accession>
<keyword evidence="2" id="KW-1185">Reference proteome</keyword>
<name>M2Y1I3_DOTSN</name>
<reference evidence="2" key="1">
    <citation type="journal article" date="2012" name="PLoS Genet.">
        <title>The genomes of the fungal plant pathogens Cladosporium fulvum and Dothistroma septosporum reveal adaptation to different hosts and lifestyles but also signatures of common ancestry.</title>
        <authorList>
            <person name="de Wit P.J.G.M."/>
            <person name="van der Burgt A."/>
            <person name="Oekmen B."/>
            <person name="Stergiopoulos I."/>
            <person name="Abd-Elsalam K.A."/>
            <person name="Aerts A.L."/>
            <person name="Bahkali A.H."/>
            <person name="Beenen H.G."/>
            <person name="Chettri P."/>
            <person name="Cox M.P."/>
            <person name="Datema E."/>
            <person name="de Vries R.P."/>
            <person name="Dhillon B."/>
            <person name="Ganley A.R."/>
            <person name="Griffiths S.A."/>
            <person name="Guo Y."/>
            <person name="Hamelin R.C."/>
            <person name="Henrissat B."/>
            <person name="Kabir M.S."/>
            <person name="Jashni M.K."/>
            <person name="Kema G."/>
            <person name="Klaubauf S."/>
            <person name="Lapidus A."/>
            <person name="Levasseur A."/>
            <person name="Lindquist E."/>
            <person name="Mehrabi R."/>
            <person name="Ohm R.A."/>
            <person name="Owen T.J."/>
            <person name="Salamov A."/>
            <person name="Schwelm A."/>
            <person name="Schijlen E."/>
            <person name="Sun H."/>
            <person name="van den Burg H.A."/>
            <person name="van Ham R.C.H.J."/>
            <person name="Zhang S."/>
            <person name="Goodwin S.B."/>
            <person name="Grigoriev I.V."/>
            <person name="Collemare J."/>
            <person name="Bradshaw R.E."/>
        </authorList>
    </citation>
    <scope>NUCLEOTIDE SEQUENCE [LARGE SCALE GENOMIC DNA]</scope>
    <source>
        <strain evidence="2">NZE10 / CBS 128990</strain>
    </source>
</reference>
<dbReference type="EMBL" id="KB446545">
    <property type="protein sequence ID" value="EME39164.1"/>
    <property type="molecule type" value="Genomic_DNA"/>
</dbReference>
<reference evidence="1 2" key="2">
    <citation type="journal article" date="2012" name="PLoS Pathog.">
        <title>Diverse lifestyles and strategies of plant pathogenesis encoded in the genomes of eighteen Dothideomycetes fungi.</title>
        <authorList>
            <person name="Ohm R.A."/>
            <person name="Feau N."/>
            <person name="Henrissat B."/>
            <person name="Schoch C.L."/>
            <person name="Horwitz B.A."/>
            <person name="Barry K.W."/>
            <person name="Condon B.J."/>
            <person name="Copeland A.C."/>
            <person name="Dhillon B."/>
            <person name="Glaser F."/>
            <person name="Hesse C.N."/>
            <person name="Kosti I."/>
            <person name="LaButti K."/>
            <person name="Lindquist E.A."/>
            <person name="Lucas S."/>
            <person name="Salamov A.A."/>
            <person name="Bradshaw R.E."/>
            <person name="Ciuffetti L."/>
            <person name="Hamelin R.C."/>
            <person name="Kema G.H.J."/>
            <person name="Lawrence C."/>
            <person name="Scott J.A."/>
            <person name="Spatafora J.W."/>
            <person name="Turgeon B.G."/>
            <person name="de Wit P.J.G.M."/>
            <person name="Zhong S."/>
            <person name="Goodwin S.B."/>
            <person name="Grigoriev I.V."/>
        </authorList>
    </citation>
    <scope>NUCLEOTIDE SEQUENCE [LARGE SCALE GENOMIC DNA]</scope>
    <source>
        <strain evidence="2">NZE10 / CBS 128990</strain>
    </source>
</reference>
<sequence>MKAWSDIRSLCSGVSSGSFTFRGVCNTRHSPRACEHGLSEFGQSGNNEEHIENAVSRPWVIEMRIARSLPSRGSGEMQRYVACGKAPGDEVESDVRLGNGFEVISTDRVNV</sequence>
<organism evidence="1 2">
    <name type="scientific">Dothistroma septosporum (strain NZE10 / CBS 128990)</name>
    <name type="common">Red band needle blight fungus</name>
    <name type="synonym">Mycosphaerella pini</name>
    <dbReference type="NCBI Taxonomy" id="675120"/>
    <lineage>
        <taxon>Eukaryota</taxon>
        <taxon>Fungi</taxon>
        <taxon>Dikarya</taxon>
        <taxon>Ascomycota</taxon>
        <taxon>Pezizomycotina</taxon>
        <taxon>Dothideomycetes</taxon>
        <taxon>Dothideomycetidae</taxon>
        <taxon>Mycosphaerellales</taxon>
        <taxon>Mycosphaerellaceae</taxon>
        <taxon>Dothistroma</taxon>
    </lineage>
</organism>
<evidence type="ECO:0000313" key="1">
    <source>
        <dbReference type="EMBL" id="EME39164.1"/>
    </source>
</evidence>